<dbReference type="SUPFAM" id="SSF53474">
    <property type="entry name" value="alpha/beta-Hydrolases"/>
    <property type="match status" value="1"/>
</dbReference>
<dbReference type="PANTHER" id="PTHR48070">
    <property type="entry name" value="ESTERASE OVCA2"/>
    <property type="match status" value="1"/>
</dbReference>
<dbReference type="Proteomes" id="UP000660262">
    <property type="component" value="Unassembled WGS sequence"/>
</dbReference>
<evidence type="ECO:0000256" key="1">
    <source>
        <dbReference type="ARBA" id="ARBA00022801"/>
    </source>
</evidence>
<keyword evidence="4" id="KW-1185">Reference proteome</keyword>
<dbReference type="GO" id="GO:0016787">
    <property type="term" value="F:hydrolase activity"/>
    <property type="evidence" value="ECO:0007669"/>
    <property type="project" value="UniProtKB-KW"/>
</dbReference>
<feature type="domain" description="Serine hydrolase" evidence="2">
    <location>
        <begin position="17"/>
        <end position="237"/>
    </location>
</feature>
<organism evidence="3 4">
    <name type="scientific">Pycnococcus provasolii</name>
    <dbReference type="NCBI Taxonomy" id="41880"/>
    <lineage>
        <taxon>Eukaryota</taxon>
        <taxon>Viridiplantae</taxon>
        <taxon>Chlorophyta</taxon>
        <taxon>Pseudoscourfieldiophyceae</taxon>
        <taxon>Pseudoscourfieldiales</taxon>
        <taxon>Pycnococcaceae</taxon>
        <taxon>Pycnococcus</taxon>
    </lineage>
</organism>
<name>A0A830HJY6_9CHLO</name>
<dbReference type="InterPro" id="IPR029058">
    <property type="entry name" value="AB_hydrolase_fold"/>
</dbReference>
<accession>A0A830HJY6</accession>
<dbReference type="PANTHER" id="PTHR48070:SF6">
    <property type="entry name" value="ESTERASE OVCA2"/>
    <property type="match status" value="1"/>
</dbReference>
<sequence length="265" mass="28907">MASPLKPMTSSAGGGSRLRVLCLHSFRTSSSILKKQMDFSGFAADVADLVDFDFVDAPHTVPNDKVDARLLDLFGEDEPYREWWNANPAPDGSSDQVYEGLYDAMKTVRDRTTQFGPYDGILGFSQGGCLAELMCRSAWAADGSCAFRFAVIMCSFACRDASFKSIYPEATFDANEVQNSDVPLSVNHTPTLLLAGGRDRGVPPELTGRLAKALQNSTMITIPENNHAVPRLRTEQQKESVRKFFEDRLSEKSASTASAGAAGRM</sequence>
<evidence type="ECO:0000259" key="2">
    <source>
        <dbReference type="Pfam" id="PF03959"/>
    </source>
</evidence>
<evidence type="ECO:0000313" key="4">
    <source>
        <dbReference type="Proteomes" id="UP000660262"/>
    </source>
</evidence>
<reference evidence="3" key="1">
    <citation type="submission" date="2020-10" db="EMBL/GenBank/DDBJ databases">
        <title>Unveiling of a novel bifunctional photoreceptor, Dualchrome1, isolated from a cosmopolitan green alga.</title>
        <authorList>
            <person name="Suzuki S."/>
            <person name="Kawachi M."/>
        </authorList>
    </citation>
    <scope>NUCLEOTIDE SEQUENCE</scope>
    <source>
        <strain evidence="3">NIES 2893</strain>
    </source>
</reference>
<dbReference type="Gene3D" id="3.40.50.1820">
    <property type="entry name" value="alpha/beta hydrolase"/>
    <property type="match status" value="1"/>
</dbReference>
<gene>
    <name evidence="3" type="ORF">PPROV_000434900</name>
</gene>
<dbReference type="GO" id="GO:0005737">
    <property type="term" value="C:cytoplasm"/>
    <property type="evidence" value="ECO:0007669"/>
    <property type="project" value="TreeGrafter"/>
</dbReference>
<proteinExistence type="predicted"/>
<comment type="caution">
    <text evidence="3">The sequence shown here is derived from an EMBL/GenBank/DDBJ whole genome shotgun (WGS) entry which is preliminary data.</text>
</comment>
<dbReference type="InterPro" id="IPR050593">
    <property type="entry name" value="LovG"/>
</dbReference>
<keyword evidence="1" id="KW-0378">Hydrolase</keyword>
<dbReference type="Pfam" id="PF03959">
    <property type="entry name" value="FSH1"/>
    <property type="match status" value="1"/>
</dbReference>
<protein>
    <recommendedName>
        <fullName evidence="2">Serine hydrolase domain-containing protein</fullName>
    </recommendedName>
</protein>
<evidence type="ECO:0000313" key="3">
    <source>
        <dbReference type="EMBL" id="GHP05599.1"/>
    </source>
</evidence>
<dbReference type="AlphaFoldDB" id="A0A830HJY6"/>
<dbReference type="OrthoDB" id="414698at2759"/>
<dbReference type="GO" id="GO:0005634">
    <property type="term" value="C:nucleus"/>
    <property type="evidence" value="ECO:0007669"/>
    <property type="project" value="TreeGrafter"/>
</dbReference>
<dbReference type="InterPro" id="IPR005645">
    <property type="entry name" value="FSH-like_dom"/>
</dbReference>
<dbReference type="EMBL" id="BNJQ01000010">
    <property type="protein sequence ID" value="GHP05599.1"/>
    <property type="molecule type" value="Genomic_DNA"/>
</dbReference>